<dbReference type="EMBL" id="CP000885">
    <property type="protein sequence ID" value="ABX41375.1"/>
    <property type="molecule type" value="Genomic_DNA"/>
</dbReference>
<dbReference type="OrthoDB" id="1026745at2"/>
<protein>
    <submittedName>
        <fullName evidence="1">Uncharacterized protein</fullName>
    </submittedName>
</protein>
<accession>A9KM32</accession>
<dbReference type="Proteomes" id="UP000000370">
    <property type="component" value="Chromosome"/>
</dbReference>
<dbReference type="AlphaFoldDB" id="A9KM32"/>
<evidence type="ECO:0000313" key="1">
    <source>
        <dbReference type="EMBL" id="ABX41375.1"/>
    </source>
</evidence>
<dbReference type="KEGG" id="cpy:Cphy_0995"/>
<dbReference type="HOGENOM" id="CLU_2381143_0_0_9"/>
<evidence type="ECO:0000313" key="2">
    <source>
        <dbReference type="Proteomes" id="UP000000370"/>
    </source>
</evidence>
<dbReference type="STRING" id="357809.Cphy_0995"/>
<gene>
    <name evidence="1" type="ordered locus">Cphy_0995</name>
</gene>
<name>A9KM32_LACP7</name>
<keyword evidence="2" id="KW-1185">Reference proteome</keyword>
<sequence length="94" mass="10236">MGLSFGQGICVGGGGMLLGLSNAPNEKGPKKHIGEAIKELANNIKDKKSAETKYVLPMIPYLIYKFVAHRGWRHAAKGNGIKAKDLGLQRTYRI</sequence>
<organism evidence="1 2">
    <name type="scientific">Lachnoclostridium phytofermentans (strain ATCC 700394 / DSM 18823 / ISDg)</name>
    <name type="common">Clostridium phytofermentans</name>
    <dbReference type="NCBI Taxonomy" id="357809"/>
    <lineage>
        <taxon>Bacteria</taxon>
        <taxon>Bacillati</taxon>
        <taxon>Bacillota</taxon>
        <taxon>Clostridia</taxon>
        <taxon>Lachnospirales</taxon>
        <taxon>Lachnospiraceae</taxon>
    </lineage>
</organism>
<proteinExistence type="predicted"/>
<reference evidence="2" key="1">
    <citation type="submission" date="2007-11" db="EMBL/GenBank/DDBJ databases">
        <title>Complete genome sequence of Clostridium phytofermentans ISDg.</title>
        <authorList>
            <person name="Leschine S.B."/>
            <person name="Warnick T.A."/>
            <person name="Blanchard J.L."/>
            <person name="Schnell D.J."/>
            <person name="Petit E.L."/>
            <person name="LaTouf W.G."/>
            <person name="Copeland A."/>
            <person name="Lucas S."/>
            <person name="Lapidus A."/>
            <person name="Barry K."/>
            <person name="Glavina del Rio T."/>
            <person name="Dalin E."/>
            <person name="Tice H."/>
            <person name="Pitluck S."/>
            <person name="Kiss H."/>
            <person name="Brettin T."/>
            <person name="Bruce D."/>
            <person name="Detter J.C."/>
            <person name="Han C."/>
            <person name="Kuske C."/>
            <person name="Schmutz J."/>
            <person name="Larimer F."/>
            <person name="Land M."/>
            <person name="Hauser L."/>
            <person name="Kyrpides N."/>
            <person name="Kim E.A."/>
            <person name="Richardson P."/>
        </authorList>
    </citation>
    <scope>NUCLEOTIDE SEQUENCE [LARGE SCALE GENOMIC DNA]</scope>
    <source>
        <strain evidence="2">ATCC 700394 / DSM 18823 / ISDg</strain>
    </source>
</reference>
<dbReference type="RefSeq" id="WP_012199021.1">
    <property type="nucleotide sequence ID" value="NC_010001.1"/>
</dbReference>